<dbReference type="EMBL" id="FNBO01000006">
    <property type="protein sequence ID" value="SDF60032.1"/>
    <property type="molecule type" value="Genomic_DNA"/>
</dbReference>
<comment type="similarity">
    <text evidence="2">Belongs to the AB hydrolase superfamily. FUS2 hydrolase family.</text>
</comment>
<feature type="transmembrane region" description="Helical" evidence="3">
    <location>
        <begin position="368"/>
        <end position="388"/>
    </location>
</feature>
<name>A0A1G7ME00_9EURY</name>
<feature type="transmembrane region" description="Helical" evidence="3">
    <location>
        <begin position="416"/>
        <end position="439"/>
    </location>
</feature>
<dbReference type="PRINTS" id="PR00111">
    <property type="entry name" value="ABHYDROLASE"/>
</dbReference>
<keyword evidence="1 5" id="KW-0378">Hydrolase</keyword>
<organism evidence="5 6">
    <name type="scientific">Halorubrum xinjiangense</name>
    <dbReference type="NCBI Taxonomy" id="261291"/>
    <lineage>
        <taxon>Archaea</taxon>
        <taxon>Methanobacteriati</taxon>
        <taxon>Methanobacteriota</taxon>
        <taxon>Stenosarchaea group</taxon>
        <taxon>Halobacteria</taxon>
        <taxon>Halobacteriales</taxon>
        <taxon>Haloferacaceae</taxon>
        <taxon>Halorubrum</taxon>
    </lineage>
</organism>
<evidence type="ECO:0000259" key="4">
    <source>
        <dbReference type="Pfam" id="PF00561"/>
    </source>
</evidence>
<feature type="transmembrane region" description="Helical" evidence="3">
    <location>
        <begin position="459"/>
        <end position="477"/>
    </location>
</feature>
<feature type="transmembrane region" description="Helical" evidence="3">
    <location>
        <begin position="559"/>
        <end position="578"/>
    </location>
</feature>
<evidence type="ECO:0000256" key="3">
    <source>
        <dbReference type="SAM" id="Phobius"/>
    </source>
</evidence>
<dbReference type="Pfam" id="PF00561">
    <property type="entry name" value="Abhydrolase_1"/>
    <property type="match status" value="1"/>
</dbReference>
<dbReference type="SUPFAM" id="SSF53474">
    <property type="entry name" value="alpha/beta-Hydrolases"/>
    <property type="match status" value="1"/>
</dbReference>
<keyword evidence="3" id="KW-1133">Transmembrane helix</keyword>
<dbReference type="InterPro" id="IPR000073">
    <property type="entry name" value="AB_hydrolase_1"/>
</dbReference>
<dbReference type="InterPro" id="IPR050261">
    <property type="entry name" value="FrsA_esterase"/>
</dbReference>
<evidence type="ECO:0000256" key="1">
    <source>
        <dbReference type="ARBA" id="ARBA00022801"/>
    </source>
</evidence>
<dbReference type="InterPro" id="IPR029058">
    <property type="entry name" value="AB_hydrolase_fold"/>
</dbReference>
<dbReference type="Gene3D" id="3.40.50.1820">
    <property type="entry name" value="alpha/beta hydrolase"/>
    <property type="match status" value="1"/>
</dbReference>
<evidence type="ECO:0000313" key="5">
    <source>
        <dbReference type="EMBL" id="SDF60032.1"/>
    </source>
</evidence>
<feature type="transmembrane region" description="Helical" evidence="3">
    <location>
        <begin position="498"/>
        <end position="516"/>
    </location>
</feature>
<dbReference type="GO" id="GO:0016788">
    <property type="term" value="F:hydrolase activity, acting on ester bonds"/>
    <property type="evidence" value="ECO:0007669"/>
    <property type="project" value="UniProtKB-ARBA"/>
</dbReference>
<dbReference type="RefSeq" id="WP_149798588.1">
    <property type="nucleotide sequence ID" value="NZ_FNBO01000006.1"/>
</dbReference>
<sequence length="583" mass="61240">MNRNTLVLFGIALALVLLGGVVGWWGHTAGGDVTIQETQIETEGGTIDAYLYVPPGVSADDPAPGVLATHGYINSKETQAPFAIELARRGHVVLAIDQTGHGYSDPPAFSQGWGGPPALAYLSEHELVDEDQIALEGHSMGGWASVAAAATYPDRYESMVLAGSSTGSAGAPPGNATFPRNLGVVYAEYDEFHQLMWETGTAPATPESEKLQSVFGTDEAIETGAVYGDFESGTARALYQPGTTHPGTHHSPTAVGQTVQWIERTTGGETSLDPSDQIWHWKELGTAVALLGGFLFLFPTIGTLSEAGALSAATRSVPEPVAERDLGWGLSVALTALLPVATYYPLMLLGGQLIPLTAVTPQNETNSIVAWILGNAAIIALLLGVWHLRSDRTFAEARARYGLDAGGGAGTLARSVAIAGGTALALLGLLLAFDAVFTLDFRAWILALKPPSALHVRIGIGYFPAFLAFFLALELLLHGRLRTPAATHSLRRAIAGNVGLLAGPFVGFLAVQYGWLFATGALPLPATALQTIIAFQFVGVLIGVGAVSTYSFHRTGRVWVGAVLNALLVTWLVVASQATHLPL</sequence>
<feature type="transmembrane region" description="Helical" evidence="3">
    <location>
        <begin position="528"/>
        <end position="547"/>
    </location>
</feature>
<feature type="transmembrane region" description="Helical" evidence="3">
    <location>
        <begin position="284"/>
        <end position="305"/>
    </location>
</feature>
<keyword evidence="6" id="KW-1185">Reference proteome</keyword>
<protein>
    <submittedName>
        <fullName evidence="5">Alpha/beta hydrolase family protein</fullName>
    </submittedName>
</protein>
<dbReference type="AlphaFoldDB" id="A0A1G7ME00"/>
<dbReference type="OrthoDB" id="292932at2157"/>
<keyword evidence="3" id="KW-0472">Membrane</keyword>
<dbReference type="PANTHER" id="PTHR22946">
    <property type="entry name" value="DIENELACTONE HYDROLASE DOMAIN-CONTAINING PROTEIN-RELATED"/>
    <property type="match status" value="1"/>
</dbReference>
<dbReference type="PANTHER" id="PTHR22946:SF9">
    <property type="entry name" value="POLYKETIDE TRANSFERASE AF380"/>
    <property type="match status" value="1"/>
</dbReference>
<feature type="domain" description="AB hydrolase-1" evidence="4">
    <location>
        <begin position="66"/>
        <end position="176"/>
    </location>
</feature>
<reference evidence="5 6" key="1">
    <citation type="submission" date="2016-10" db="EMBL/GenBank/DDBJ databases">
        <authorList>
            <person name="Varghese N."/>
            <person name="Submissions S."/>
        </authorList>
    </citation>
    <scope>NUCLEOTIDE SEQUENCE [LARGE SCALE GENOMIC DNA]</scope>
    <source>
        <strain evidence="5 6">CGMCC 1.3527</strain>
    </source>
</reference>
<dbReference type="Proteomes" id="UP000324020">
    <property type="component" value="Unassembled WGS sequence"/>
</dbReference>
<gene>
    <name evidence="5" type="ORF">SAMN04488067_10629</name>
</gene>
<proteinExistence type="inferred from homology"/>
<keyword evidence="3" id="KW-0812">Transmembrane</keyword>
<accession>A0A1G7ME00</accession>
<evidence type="ECO:0000256" key="2">
    <source>
        <dbReference type="ARBA" id="ARBA00038115"/>
    </source>
</evidence>
<feature type="transmembrane region" description="Helical" evidence="3">
    <location>
        <begin position="326"/>
        <end position="348"/>
    </location>
</feature>
<evidence type="ECO:0000313" key="6">
    <source>
        <dbReference type="Proteomes" id="UP000324020"/>
    </source>
</evidence>